<gene>
    <name evidence="8" type="ordered locus">ANT_09800</name>
</gene>
<dbReference type="Gene3D" id="3.30.2350.10">
    <property type="entry name" value="Pseudouridine synthase"/>
    <property type="match status" value="1"/>
</dbReference>
<dbReference type="SUPFAM" id="SSF55120">
    <property type="entry name" value="Pseudouridine synthase"/>
    <property type="match status" value="1"/>
</dbReference>
<dbReference type="InterPro" id="IPR006225">
    <property type="entry name" value="PsdUridine_synth_RluC/D"/>
</dbReference>
<keyword evidence="8" id="KW-0456">Lyase</keyword>
<feature type="active site" evidence="4">
    <location>
        <position position="140"/>
    </location>
</feature>
<dbReference type="PANTHER" id="PTHR21600:SF44">
    <property type="entry name" value="RIBOSOMAL LARGE SUBUNIT PSEUDOURIDINE SYNTHASE D"/>
    <property type="match status" value="1"/>
</dbReference>
<evidence type="ECO:0000313" key="9">
    <source>
        <dbReference type="Proteomes" id="UP000008922"/>
    </source>
</evidence>
<keyword evidence="5" id="KW-0694">RNA-binding</keyword>
<proteinExistence type="inferred from homology"/>
<dbReference type="PROSITE" id="PS01129">
    <property type="entry name" value="PSI_RLU"/>
    <property type="match status" value="1"/>
</dbReference>
<name>E8N3K0_ANATU</name>
<dbReference type="NCBIfam" id="TIGR00005">
    <property type="entry name" value="rluA_subfam"/>
    <property type="match status" value="1"/>
</dbReference>
<feature type="domain" description="RNA-binding S4" evidence="7">
    <location>
        <begin position="16"/>
        <end position="81"/>
    </location>
</feature>
<dbReference type="InterPro" id="IPR002942">
    <property type="entry name" value="S4_RNA-bd"/>
</dbReference>
<evidence type="ECO:0000256" key="1">
    <source>
        <dbReference type="ARBA" id="ARBA00000073"/>
    </source>
</evidence>
<dbReference type="OrthoDB" id="9773999at2"/>
<evidence type="ECO:0000256" key="5">
    <source>
        <dbReference type="PROSITE-ProRule" id="PRU00182"/>
    </source>
</evidence>
<comment type="catalytic activity">
    <reaction evidence="1 6">
        <text>a uridine in RNA = a pseudouridine in RNA</text>
        <dbReference type="Rhea" id="RHEA:48348"/>
        <dbReference type="Rhea" id="RHEA-COMP:12068"/>
        <dbReference type="Rhea" id="RHEA-COMP:12069"/>
        <dbReference type="ChEBI" id="CHEBI:65314"/>
        <dbReference type="ChEBI" id="CHEBI:65315"/>
    </reaction>
</comment>
<dbReference type="EC" id="5.4.99.-" evidence="6"/>
<comment type="similarity">
    <text evidence="2 6">Belongs to the pseudouridine synthase RluA family.</text>
</comment>
<dbReference type="RefSeq" id="WP_013559405.1">
    <property type="nucleotide sequence ID" value="NC_014960.1"/>
</dbReference>
<keyword evidence="3 6" id="KW-0413">Isomerase</keyword>
<dbReference type="GO" id="GO:0016829">
    <property type="term" value="F:lyase activity"/>
    <property type="evidence" value="ECO:0007669"/>
    <property type="project" value="UniProtKB-KW"/>
</dbReference>
<dbReference type="GO" id="GO:0000455">
    <property type="term" value="P:enzyme-directed rRNA pseudouridine synthesis"/>
    <property type="evidence" value="ECO:0007669"/>
    <property type="project" value="TreeGrafter"/>
</dbReference>
<comment type="function">
    <text evidence="6">Responsible for synthesis of pseudouridine from uracil.</text>
</comment>
<dbReference type="Gene3D" id="3.10.290.10">
    <property type="entry name" value="RNA-binding S4 domain"/>
    <property type="match status" value="1"/>
</dbReference>
<dbReference type="FunCoup" id="E8N3K0">
    <property type="interactions" value="456"/>
</dbReference>
<keyword evidence="9" id="KW-1185">Reference proteome</keyword>
<dbReference type="InterPro" id="IPR006145">
    <property type="entry name" value="PsdUridine_synth_RsuA/RluA"/>
</dbReference>
<evidence type="ECO:0000256" key="6">
    <source>
        <dbReference type="RuleBase" id="RU362028"/>
    </source>
</evidence>
<dbReference type="AlphaFoldDB" id="E8N3K0"/>
<accession>E8N3K0</accession>
<reference evidence="8 9" key="1">
    <citation type="submission" date="2010-12" db="EMBL/GenBank/DDBJ databases">
        <title>Whole genome sequence of Anaerolinea thermophila UNI-1.</title>
        <authorList>
            <person name="Narita-Yamada S."/>
            <person name="Kishi E."/>
            <person name="Watanabe Y."/>
            <person name="Takasaki K."/>
            <person name="Ankai A."/>
            <person name="Oguchi A."/>
            <person name="Fukui S."/>
            <person name="Takahashi M."/>
            <person name="Yashiro I."/>
            <person name="Hosoyama A."/>
            <person name="Sekiguchi Y."/>
            <person name="Hanada S."/>
            <person name="Fujita N."/>
        </authorList>
    </citation>
    <scope>NUCLEOTIDE SEQUENCE [LARGE SCALE GENOMIC DNA]</scope>
    <source>
        <strain evidence="9">DSM 14523 / JCM 11388 / NBRC 100420 / UNI-1</strain>
    </source>
</reference>
<organism evidence="8 9">
    <name type="scientific">Anaerolinea thermophila (strain DSM 14523 / JCM 11388 / NBRC 100420 / UNI-1)</name>
    <dbReference type="NCBI Taxonomy" id="926569"/>
    <lineage>
        <taxon>Bacteria</taxon>
        <taxon>Bacillati</taxon>
        <taxon>Chloroflexota</taxon>
        <taxon>Anaerolineae</taxon>
        <taxon>Anaerolineales</taxon>
        <taxon>Anaerolineaceae</taxon>
        <taxon>Anaerolinea</taxon>
    </lineage>
</organism>
<evidence type="ECO:0000259" key="7">
    <source>
        <dbReference type="SMART" id="SM00363"/>
    </source>
</evidence>
<dbReference type="CDD" id="cd00165">
    <property type="entry name" value="S4"/>
    <property type="match status" value="1"/>
</dbReference>
<dbReference type="SUPFAM" id="SSF55174">
    <property type="entry name" value="Alpha-L RNA-binding motif"/>
    <property type="match status" value="1"/>
</dbReference>
<evidence type="ECO:0000256" key="2">
    <source>
        <dbReference type="ARBA" id="ARBA00010876"/>
    </source>
</evidence>
<dbReference type="GO" id="GO:0120159">
    <property type="term" value="F:rRNA pseudouridine synthase activity"/>
    <property type="evidence" value="ECO:0007669"/>
    <property type="project" value="UniProtKB-ARBA"/>
</dbReference>
<dbReference type="InterPro" id="IPR006224">
    <property type="entry name" value="PsdUridine_synth_RluA-like_CS"/>
</dbReference>
<dbReference type="InterPro" id="IPR036986">
    <property type="entry name" value="S4_RNA-bd_sf"/>
</dbReference>
<dbReference type="eggNOG" id="COG0564">
    <property type="taxonomic scope" value="Bacteria"/>
</dbReference>
<dbReference type="InterPro" id="IPR050188">
    <property type="entry name" value="RluA_PseudoU_synthase"/>
</dbReference>
<sequence length="310" mass="34802">MQDQVFVFTCEPHQEGRLDKFLVAHFPELSRSQIQGLIRDGFVRVSGKTVQKTGFLVEAGKEVEIRIPPPQPTSLEPEPIPLEVIFENQDLLLVNKPAGMVVHPSAGHDRGTLVHAALAHIPELEGIHGEERPGVVHRLDKDTSGLILLAKNDRAHRWLQDQFRLRKVQKTYLALVDGRPPTPTGRIEAPIGRDPKNRQRMAVVPPEKGREAVSEYFTREVFPSHTLLEVHPLTGRTHQIRVHLAFIGCPVAGDLIYGHKHATVSLNRHFLHAYRLTIQLPGESSPRTFEAPLPSELEQVLQVLRGRTTT</sequence>
<evidence type="ECO:0000256" key="3">
    <source>
        <dbReference type="ARBA" id="ARBA00023235"/>
    </source>
</evidence>
<dbReference type="PANTHER" id="PTHR21600">
    <property type="entry name" value="MITOCHONDRIAL RNA PSEUDOURIDINE SYNTHASE"/>
    <property type="match status" value="1"/>
</dbReference>
<protein>
    <recommendedName>
        <fullName evidence="6">Pseudouridine synthase</fullName>
        <ecNumber evidence="6">5.4.99.-</ecNumber>
    </recommendedName>
</protein>
<dbReference type="EMBL" id="AP012029">
    <property type="protein sequence ID" value="BAJ63014.1"/>
    <property type="molecule type" value="Genomic_DNA"/>
</dbReference>
<dbReference type="InParanoid" id="E8N3K0"/>
<dbReference type="GO" id="GO:0003723">
    <property type="term" value="F:RNA binding"/>
    <property type="evidence" value="ECO:0007669"/>
    <property type="project" value="UniProtKB-KW"/>
</dbReference>
<dbReference type="HOGENOM" id="CLU_016902_4_4_0"/>
<dbReference type="Pfam" id="PF01479">
    <property type="entry name" value="S4"/>
    <property type="match status" value="1"/>
</dbReference>
<dbReference type="Pfam" id="PF00849">
    <property type="entry name" value="PseudoU_synth_2"/>
    <property type="match status" value="1"/>
</dbReference>
<dbReference type="STRING" id="926569.ANT_09800"/>
<dbReference type="InterPro" id="IPR020103">
    <property type="entry name" value="PsdUridine_synth_cat_dom_sf"/>
</dbReference>
<dbReference type="Proteomes" id="UP000008922">
    <property type="component" value="Chromosome"/>
</dbReference>
<dbReference type="KEGG" id="atm:ANT_09800"/>
<dbReference type="SMART" id="SM00363">
    <property type="entry name" value="S4"/>
    <property type="match status" value="1"/>
</dbReference>
<dbReference type="PROSITE" id="PS50889">
    <property type="entry name" value="S4"/>
    <property type="match status" value="1"/>
</dbReference>
<evidence type="ECO:0000256" key="4">
    <source>
        <dbReference type="PIRSR" id="PIRSR606225-1"/>
    </source>
</evidence>
<evidence type="ECO:0000313" key="8">
    <source>
        <dbReference type="EMBL" id="BAJ63014.1"/>
    </source>
</evidence>
<dbReference type="CDD" id="cd02869">
    <property type="entry name" value="PseudoU_synth_RluA_like"/>
    <property type="match status" value="1"/>
</dbReference>